<dbReference type="AlphaFoldDB" id="A0A8T0VRI8"/>
<accession>A0A8T0VRI8</accession>
<dbReference type="Proteomes" id="UP000823388">
    <property type="component" value="Chromosome 2N"/>
</dbReference>
<feature type="signal peptide" evidence="1">
    <location>
        <begin position="1"/>
        <end position="24"/>
    </location>
</feature>
<keyword evidence="3" id="KW-1185">Reference proteome</keyword>
<proteinExistence type="predicted"/>
<evidence type="ECO:0000313" key="3">
    <source>
        <dbReference type="Proteomes" id="UP000823388"/>
    </source>
</evidence>
<gene>
    <name evidence="2" type="ORF">PVAP13_2NG221103</name>
</gene>
<dbReference type="EMBL" id="CM029040">
    <property type="protein sequence ID" value="KAG2634179.1"/>
    <property type="molecule type" value="Genomic_DNA"/>
</dbReference>
<comment type="caution">
    <text evidence="2">The sequence shown here is derived from an EMBL/GenBank/DDBJ whole genome shotgun (WGS) entry which is preliminary data.</text>
</comment>
<protein>
    <submittedName>
        <fullName evidence="2">Uncharacterized protein</fullName>
    </submittedName>
</protein>
<organism evidence="2 3">
    <name type="scientific">Panicum virgatum</name>
    <name type="common">Blackwell switchgrass</name>
    <dbReference type="NCBI Taxonomy" id="38727"/>
    <lineage>
        <taxon>Eukaryota</taxon>
        <taxon>Viridiplantae</taxon>
        <taxon>Streptophyta</taxon>
        <taxon>Embryophyta</taxon>
        <taxon>Tracheophyta</taxon>
        <taxon>Spermatophyta</taxon>
        <taxon>Magnoliopsida</taxon>
        <taxon>Liliopsida</taxon>
        <taxon>Poales</taxon>
        <taxon>Poaceae</taxon>
        <taxon>PACMAD clade</taxon>
        <taxon>Panicoideae</taxon>
        <taxon>Panicodae</taxon>
        <taxon>Paniceae</taxon>
        <taxon>Panicinae</taxon>
        <taxon>Panicum</taxon>
        <taxon>Panicum sect. Hiantes</taxon>
    </lineage>
</organism>
<keyword evidence="1" id="KW-0732">Signal</keyword>
<name>A0A8T0VRI8_PANVG</name>
<sequence>MCPHRHPSFLAPSACPSLCASILAGTCLLSPLPVPNPTGRPLLLCLPAPGMLLPTARAGPELDLAEEI</sequence>
<evidence type="ECO:0000313" key="2">
    <source>
        <dbReference type="EMBL" id="KAG2634179.1"/>
    </source>
</evidence>
<feature type="chain" id="PRO_5035862985" evidence="1">
    <location>
        <begin position="25"/>
        <end position="68"/>
    </location>
</feature>
<evidence type="ECO:0000256" key="1">
    <source>
        <dbReference type="SAM" id="SignalP"/>
    </source>
</evidence>
<reference evidence="2" key="1">
    <citation type="submission" date="2020-05" db="EMBL/GenBank/DDBJ databases">
        <title>WGS assembly of Panicum virgatum.</title>
        <authorList>
            <person name="Lovell J.T."/>
            <person name="Jenkins J."/>
            <person name="Shu S."/>
            <person name="Juenger T.E."/>
            <person name="Schmutz J."/>
        </authorList>
    </citation>
    <scope>NUCLEOTIDE SEQUENCE</scope>
    <source>
        <strain evidence="2">AP13</strain>
    </source>
</reference>